<reference evidence="1 2" key="1">
    <citation type="submission" date="2019-03" db="EMBL/GenBank/DDBJ databases">
        <title>Genomic Encyclopedia of Type Strains, Phase IV (KMG-IV): sequencing the most valuable type-strain genomes for metagenomic binning, comparative biology and taxonomic classification.</title>
        <authorList>
            <person name="Goeker M."/>
        </authorList>
    </citation>
    <scope>NUCLEOTIDE SEQUENCE [LARGE SCALE GENOMIC DNA]</scope>
    <source>
        <strain evidence="1 2">DSM 24830</strain>
    </source>
</reference>
<sequence length="220" mass="25783">MKDNSYIAGNKIPAQAKHKEKTEYNDFKIKYYMDRCKDKKVLDIGCVQHNQDNWKSKFWLHKAIKEVASEIQGIDIFQEGINNLKERGYTVTCADAQDFDLEEKFDVIVAGDIIEHLDNVGGFVSSCKRHMHKDSHLLISTPNIFSARKLFKFLTSKNGEINVNPEHVHWYCPTTIRQLMQRHDLKLSSITYGSRTFDRYIPLPKKIRHSTCFYDIEFFE</sequence>
<dbReference type="RefSeq" id="WP_131904319.1">
    <property type="nucleotide sequence ID" value="NZ_BAAAFU010000008.1"/>
</dbReference>
<keyword evidence="1" id="KW-0489">Methyltransferase</keyword>
<dbReference type="Pfam" id="PF13489">
    <property type="entry name" value="Methyltransf_23"/>
    <property type="match status" value="1"/>
</dbReference>
<evidence type="ECO:0000313" key="1">
    <source>
        <dbReference type="EMBL" id="TCJ88637.1"/>
    </source>
</evidence>
<dbReference type="SUPFAM" id="SSF53335">
    <property type="entry name" value="S-adenosyl-L-methionine-dependent methyltransferases"/>
    <property type="match status" value="1"/>
</dbReference>
<gene>
    <name evidence="1" type="ORF">EV695_0495</name>
</gene>
<dbReference type="OrthoDB" id="9802881at2"/>
<keyword evidence="1" id="KW-0808">Transferase</keyword>
<dbReference type="GO" id="GO:0008168">
    <property type="term" value="F:methyltransferase activity"/>
    <property type="evidence" value="ECO:0007669"/>
    <property type="project" value="UniProtKB-KW"/>
</dbReference>
<dbReference type="GO" id="GO:0032259">
    <property type="term" value="P:methylation"/>
    <property type="evidence" value="ECO:0007669"/>
    <property type="project" value="UniProtKB-KW"/>
</dbReference>
<dbReference type="EMBL" id="SMFQ01000002">
    <property type="protein sequence ID" value="TCJ88637.1"/>
    <property type="molecule type" value="Genomic_DNA"/>
</dbReference>
<dbReference type="InterPro" id="IPR029063">
    <property type="entry name" value="SAM-dependent_MTases_sf"/>
</dbReference>
<evidence type="ECO:0000313" key="2">
    <source>
        <dbReference type="Proteomes" id="UP000294887"/>
    </source>
</evidence>
<proteinExistence type="predicted"/>
<comment type="caution">
    <text evidence="1">The sequence shown here is derived from an EMBL/GenBank/DDBJ whole genome shotgun (WGS) entry which is preliminary data.</text>
</comment>
<dbReference type="Proteomes" id="UP000294887">
    <property type="component" value="Unassembled WGS sequence"/>
</dbReference>
<accession>A0A4R1F350</accession>
<keyword evidence="2" id="KW-1185">Reference proteome</keyword>
<name>A0A4R1F350_9GAMM</name>
<protein>
    <submittedName>
        <fullName evidence="1">Methyltransferase family protein</fullName>
    </submittedName>
</protein>
<dbReference type="AlphaFoldDB" id="A0A4R1F350"/>
<organism evidence="1 2">
    <name type="scientific">Cocleimonas flava</name>
    <dbReference type="NCBI Taxonomy" id="634765"/>
    <lineage>
        <taxon>Bacteria</taxon>
        <taxon>Pseudomonadati</taxon>
        <taxon>Pseudomonadota</taxon>
        <taxon>Gammaproteobacteria</taxon>
        <taxon>Thiotrichales</taxon>
        <taxon>Thiotrichaceae</taxon>
        <taxon>Cocleimonas</taxon>
    </lineage>
</organism>
<dbReference type="Gene3D" id="3.40.50.150">
    <property type="entry name" value="Vaccinia Virus protein VP39"/>
    <property type="match status" value="1"/>
</dbReference>